<gene>
    <name evidence="5" type="ORF">S03H2_05558</name>
</gene>
<reference evidence="5" key="1">
    <citation type="journal article" date="2014" name="Front. Microbiol.">
        <title>High frequency of phylogenetically diverse reductive dehalogenase-homologous genes in deep subseafloor sedimentary metagenomes.</title>
        <authorList>
            <person name="Kawai M."/>
            <person name="Futagami T."/>
            <person name="Toyoda A."/>
            <person name="Takaki Y."/>
            <person name="Nishi S."/>
            <person name="Hori S."/>
            <person name="Arai W."/>
            <person name="Tsubouchi T."/>
            <person name="Morono Y."/>
            <person name="Uchiyama I."/>
            <person name="Ito T."/>
            <person name="Fujiyama A."/>
            <person name="Inagaki F."/>
            <person name="Takami H."/>
        </authorList>
    </citation>
    <scope>NUCLEOTIDE SEQUENCE</scope>
    <source>
        <strain evidence="5">Expedition CK06-06</strain>
    </source>
</reference>
<dbReference type="AlphaFoldDB" id="X1FBS1"/>
<evidence type="ECO:0000256" key="3">
    <source>
        <dbReference type="ARBA" id="ARBA00038858"/>
    </source>
</evidence>
<proteinExistence type="inferred from homology"/>
<dbReference type="Gene3D" id="3.40.50.2000">
    <property type="entry name" value="Glycogen Phosphorylase B"/>
    <property type="match status" value="2"/>
</dbReference>
<sequence length="358" mass="40343">MKKLKVLLVIGTRPEGIKLFPVYKELKKSPELFDPLVIATGQHEELASQIFKFFNFKPDLSFGVMQKNQTLSTLTLKLIPLLTNAFLGLEPDIVLVQGDTTSAFIASLAAYYAKVRLGHVEAGLRTHYKFNPYPEEMNRTLISQLAGFHFAPTEIAKQNLLREGIRKEDIFVTGNTIVDAAKGVLEHNITPNMDKLLPQGAEDQAIILVTAHRRENFGQPLKNICLALKQLTETSEKLLILLPIHLNPNVQSVFIELSDDERFPNIKTFPPLSYPEFLFYMTKAYLILTDSGGLVEEASLLGKPVLILREVTERPESVNAGIAQVIGTRTQDIYRQTLHLYSCRSDYNRMAQKKDLYG</sequence>
<evidence type="ECO:0000259" key="4">
    <source>
        <dbReference type="Pfam" id="PF02350"/>
    </source>
</evidence>
<feature type="domain" description="UDP-N-acetylglucosamine 2-epimerase" evidence="4">
    <location>
        <begin position="25"/>
        <end position="358"/>
    </location>
</feature>
<name>X1FBS1_9ZZZZ</name>
<dbReference type="NCBIfam" id="TIGR00236">
    <property type="entry name" value="wecB"/>
    <property type="match status" value="1"/>
</dbReference>
<dbReference type="CDD" id="cd03786">
    <property type="entry name" value="GTB_UDP-GlcNAc_2-Epimerase"/>
    <property type="match status" value="1"/>
</dbReference>
<comment type="similarity">
    <text evidence="2">Belongs to the UDP-N-acetylglucosamine 2-epimerase family.</text>
</comment>
<feature type="non-terminal residue" evidence="5">
    <location>
        <position position="358"/>
    </location>
</feature>
<dbReference type="SUPFAM" id="SSF53756">
    <property type="entry name" value="UDP-Glycosyltransferase/glycogen phosphorylase"/>
    <property type="match status" value="1"/>
</dbReference>
<evidence type="ECO:0000313" key="5">
    <source>
        <dbReference type="EMBL" id="GAH26859.1"/>
    </source>
</evidence>
<dbReference type="PANTHER" id="PTHR43174">
    <property type="entry name" value="UDP-N-ACETYLGLUCOSAMINE 2-EPIMERASE"/>
    <property type="match status" value="1"/>
</dbReference>
<comment type="caution">
    <text evidence="5">The sequence shown here is derived from an EMBL/GenBank/DDBJ whole genome shotgun (WGS) entry which is preliminary data.</text>
</comment>
<organism evidence="5">
    <name type="scientific">marine sediment metagenome</name>
    <dbReference type="NCBI Taxonomy" id="412755"/>
    <lineage>
        <taxon>unclassified sequences</taxon>
        <taxon>metagenomes</taxon>
        <taxon>ecological metagenomes</taxon>
    </lineage>
</organism>
<dbReference type="GO" id="GO:0008761">
    <property type="term" value="F:UDP-N-acetylglucosamine 2-epimerase activity"/>
    <property type="evidence" value="ECO:0007669"/>
    <property type="project" value="UniProtKB-EC"/>
</dbReference>
<dbReference type="Pfam" id="PF02350">
    <property type="entry name" value="Epimerase_2"/>
    <property type="match status" value="1"/>
</dbReference>
<dbReference type="InterPro" id="IPR029767">
    <property type="entry name" value="WecB-like"/>
</dbReference>
<evidence type="ECO:0000256" key="1">
    <source>
        <dbReference type="ARBA" id="ARBA00023235"/>
    </source>
</evidence>
<keyword evidence="1" id="KW-0413">Isomerase</keyword>
<evidence type="ECO:0000256" key="2">
    <source>
        <dbReference type="ARBA" id="ARBA00038209"/>
    </source>
</evidence>
<protein>
    <recommendedName>
        <fullName evidence="3">UDP-N-acetylglucosamine 2-epimerase (non-hydrolyzing)</fullName>
        <ecNumber evidence="3">5.1.3.14</ecNumber>
    </recommendedName>
</protein>
<dbReference type="PANTHER" id="PTHR43174:SF2">
    <property type="entry name" value="UDP-N-ACETYLGLUCOSAMINE 2-EPIMERASE"/>
    <property type="match status" value="1"/>
</dbReference>
<accession>X1FBS1</accession>
<dbReference type="EC" id="5.1.3.14" evidence="3"/>
<dbReference type="InterPro" id="IPR003331">
    <property type="entry name" value="UDP_GlcNAc_Epimerase_2_dom"/>
</dbReference>
<dbReference type="EMBL" id="BARU01002330">
    <property type="protein sequence ID" value="GAH26859.1"/>
    <property type="molecule type" value="Genomic_DNA"/>
</dbReference>